<keyword evidence="2" id="KW-1185">Reference proteome</keyword>
<reference evidence="1" key="1">
    <citation type="submission" date="2022-07" db="EMBL/GenBank/DDBJ databases">
        <title>Genomic of Streptomyces cavourensis F2.</title>
        <authorList>
            <person name="Hu S."/>
            <person name="Liang W."/>
        </authorList>
    </citation>
    <scope>NUCLEOTIDE SEQUENCE</scope>
    <source>
        <strain evidence="1">F2</strain>
    </source>
</reference>
<evidence type="ECO:0000313" key="2">
    <source>
        <dbReference type="Proteomes" id="UP001058236"/>
    </source>
</evidence>
<dbReference type="EMBL" id="CP101397">
    <property type="protein sequence ID" value="UTR77111.1"/>
    <property type="molecule type" value="Genomic_DNA"/>
</dbReference>
<sequence>MAAADGLQLYLDALGPNKRLSDDEDRRILCEYHEDWVAMRGGAAELVSAKHRDASMDAYRTVNQLADEGGLAHLFLRWRALKEKPTCRLATSGGLLSGDPQDLEAVTISLREMRLSDKQITVNGEHAALVAKLCTAIHTHGEKHLPPEWKKGDAKEISAEAQKEEVARFLSMLDIRHGLTRRADIGFLAPSKFAKPVVDYLGYDVPCESVWNAVYGIFHTRMRAAGPRVNAVISPVLAFVNGGGATYAG</sequence>
<organism evidence="1 2">
    <name type="scientific">Streptomyces cavourensis</name>
    <dbReference type="NCBI Taxonomy" id="67258"/>
    <lineage>
        <taxon>Bacteria</taxon>
        <taxon>Bacillati</taxon>
        <taxon>Actinomycetota</taxon>
        <taxon>Actinomycetes</taxon>
        <taxon>Kitasatosporales</taxon>
        <taxon>Streptomycetaceae</taxon>
        <taxon>Streptomyces</taxon>
    </lineage>
</organism>
<accession>A0ABY5EZ54</accession>
<dbReference type="Proteomes" id="UP001058236">
    <property type="component" value="Chromosome"/>
</dbReference>
<gene>
    <name evidence="1" type="ORF">NLU04_00755</name>
</gene>
<proteinExistence type="predicted"/>
<dbReference type="RefSeq" id="WP_255238502.1">
    <property type="nucleotide sequence ID" value="NZ_CP101397.1"/>
</dbReference>
<evidence type="ECO:0000313" key="1">
    <source>
        <dbReference type="EMBL" id="UTR77111.1"/>
    </source>
</evidence>
<protein>
    <submittedName>
        <fullName evidence="1">Uncharacterized protein</fullName>
    </submittedName>
</protein>
<name>A0ABY5EZ54_9ACTN</name>